<feature type="chain" id="PRO_5003069253" evidence="1">
    <location>
        <begin position="22"/>
        <end position="165"/>
    </location>
</feature>
<keyword evidence="1" id="KW-0732">Signal</keyword>
<accession>D5BUJ6</accession>
<dbReference type="Proteomes" id="UP000007460">
    <property type="component" value="Chromosome"/>
</dbReference>
<evidence type="ECO:0000313" key="2">
    <source>
        <dbReference type="EMBL" id="ADE39943.1"/>
    </source>
</evidence>
<dbReference type="RefSeq" id="WP_013046570.1">
    <property type="nucleotide sequence ID" value="NC_014010.1"/>
</dbReference>
<feature type="signal peptide" evidence="1">
    <location>
        <begin position="1"/>
        <end position="21"/>
    </location>
</feature>
<dbReference type="EMBL" id="CP001751">
    <property type="protein sequence ID" value="ADE39943.1"/>
    <property type="molecule type" value="Genomic_DNA"/>
</dbReference>
<protein>
    <submittedName>
        <fullName evidence="2">17 kDa surface antigen</fullName>
    </submittedName>
</protein>
<evidence type="ECO:0000313" key="3">
    <source>
        <dbReference type="Proteomes" id="UP000007460"/>
    </source>
</evidence>
<proteinExistence type="predicted"/>
<gene>
    <name evidence="2" type="ordered locus">SAR116_1700</name>
</gene>
<sequence>MKYLMSKLGIGLLIANIGVDAACAQHFSEIQEGYVTRSEAIFATRTVQEPKSLIRCNKPHSSQNTSLGQIVVGGLIGSAIGNKLSDRDGAGTLGAVAGVLQATNSNNRQQCFNETYYTSRTEQYPSHYMIHVRTGGKQLQFTSNRPYRRNERVRLNVSTNFSLVQ</sequence>
<dbReference type="KEGG" id="apb:SAR116_1700"/>
<evidence type="ECO:0000256" key="1">
    <source>
        <dbReference type="SAM" id="SignalP"/>
    </source>
</evidence>
<organism evidence="2 3">
    <name type="scientific">Puniceispirillum marinum (strain IMCC1322)</name>
    <dbReference type="NCBI Taxonomy" id="488538"/>
    <lineage>
        <taxon>Bacteria</taxon>
        <taxon>Pseudomonadati</taxon>
        <taxon>Pseudomonadota</taxon>
        <taxon>Alphaproteobacteria</taxon>
        <taxon>Candidatus Puniceispirillales</taxon>
        <taxon>Candidatus Puniceispirillaceae</taxon>
        <taxon>Candidatus Puniceispirillum</taxon>
    </lineage>
</organism>
<reference evidence="2 3" key="1">
    <citation type="journal article" date="2010" name="J. Bacteriol.">
        <title>Complete genome sequence of "Candidatus Puniceispirillum marinum" IMCC1322, a representative of the SAR116 clade in the Alphaproteobacteria.</title>
        <authorList>
            <person name="Oh H.M."/>
            <person name="Kwon K.K."/>
            <person name="Kang I."/>
            <person name="Kang S.G."/>
            <person name="Lee J.H."/>
            <person name="Kim S.J."/>
            <person name="Cho J.C."/>
        </authorList>
    </citation>
    <scope>NUCLEOTIDE SEQUENCE [LARGE SCALE GENOMIC DNA]</scope>
    <source>
        <strain evidence="2 3">IMCC1322</strain>
    </source>
</reference>
<dbReference type="AlphaFoldDB" id="D5BUJ6"/>
<name>D5BUJ6_PUNMI</name>
<dbReference type="HOGENOM" id="CLU_1609441_0_0_5"/>
<dbReference type="STRING" id="488538.SAR116_1700"/>
<keyword evidence="3" id="KW-1185">Reference proteome</keyword>